<keyword evidence="2" id="KW-1185">Reference proteome</keyword>
<name>A0ABS1H5N1_9BACL</name>
<dbReference type="EMBL" id="JAEOAH010000006">
    <property type="protein sequence ID" value="MBK3494696.1"/>
    <property type="molecule type" value="Genomic_DNA"/>
</dbReference>
<organism evidence="1 2">
    <name type="scientific">Viridibacillus soli</name>
    <dbReference type="NCBI Taxonomy" id="2798301"/>
    <lineage>
        <taxon>Bacteria</taxon>
        <taxon>Bacillati</taxon>
        <taxon>Bacillota</taxon>
        <taxon>Bacilli</taxon>
        <taxon>Bacillales</taxon>
        <taxon>Caryophanaceae</taxon>
        <taxon>Viridibacillus</taxon>
    </lineage>
</organism>
<evidence type="ECO:0000313" key="2">
    <source>
        <dbReference type="Proteomes" id="UP000618943"/>
    </source>
</evidence>
<protein>
    <submittedName>
        <fullName evidence="1">Uncharacterized protein</fullName>
    </submittedName>
</protein>
<gene>
    <name evidence="1" type="ORF">JFL43_07460</name>
</gene>
<proteinExistence type="predicted"/>
<reference evidence="1 2" key="1">
    <citation type="submission" date="2020-12" db="EMBL/GenBank/DDBJ databases">
        <title>YIM B01967 draft genome.</title>
        <authorList>
            <person name="Yan X."/>
        </authorList>
    </citation>
    <scope>NUCLEOTIDE SEQUENCE [LARGE SCALE GENOMIC DNA]</scope>
    <source>
        <strain evidence="1 2">YIM B01967</strain>
    </source>
</reference>
<accession>A0ABS1H5N1</accession>
<dbReference type="RefSeq" id="WP_200748510.1">
    <property type="nucleotide sequence ID" value="NZ_JAEOAH010000006.1"/>
</dbReference>
<evidence type="ECO:0000313" key="1">
    <source>
        <dbReference type="EMBL" id="MBK3494696.1"/>
    </source>
</evidence>
<dbReference type="Proteomes" id="UP000618943">
    <property type="component" value="Unassembled WGS sequence"/>
</dbReference>
<sequence length="197" mass="23379">MDILERATKRKQIAVEILTELNLMDSWREIGDPYIVGATAYNLIVEPDIDIETFSANPRPNQALKFLSSLSNNPKVIEIKYHNYLDSQYNGFYFKLLYRHESAEIWNIDMWLFPLERQGALSRDLVQEMANTLTEEQRIAILSIKEDLLKQDHEYPSIYIYQSVLEYNIKNIKSFLNWMEKQEVDKQLDWKPHFNKA</sequence>
<comment type="caution">
    <text evidence="1">The sequence shown here is derived from an EMBL/GenBank/DDBJ whole genome shotgun (WGS) entry which is preliminary data.</text>
</comment>